<evidence type="ECO:0000313" key="2">
    <source>
        <dbReference type="EMBL" id="KGF50962.1"/>
    </source>
</evidence>
<dbReference type="AlphaFoldDB" id="A0A096C7Q7"/>
<dbReference type="Pfam" id="PF13004">
    <property type="entry name" value="BACON"/>
    <property type="match status" value="1"/>
</dbReference>
<evidence type="ECO:0000259" key="1">
    <source>
        <dbReference type="Pfam" id="PF13004"/>
    </source>
</evidence>
<dbReference type="EMBL" id="JRNS01000239">
    <property type="protein sequence ID" value="KGF50962.1"/>
    <property type="molecule type" value="Genomic_DNA"/>
</dbReference>
<protein>
    <recommendedName>
        <fullName evidence="1">BACON domain-containing protein</fullName>
    </recommendedName>
</protein>
<gene>
    <name evidence="2" type="ORF">HMPREF0661_04080</name>
</gene>
<reference evidence="2 3" key="1">
    <citation type="submission" date="2014-07" db="EMBL/GenBank/DDBJ databases">
        <authorList>
            <person name="McCorrison J."/>
            <person name="Sanka R."/>
            <person name="Torralba M."/>
            <person name="Gillis M."/>
            <person name="Haft D.H."/>
            <person name="Methe B."/>
            <person name="Sutton G."/>
            <person name="Nelson K.E."/>
        </authorList>
    </citation>
    <scope>NUCLEOTIDE SEQUENCE [LARGE SCALE GENOMIC DNA]</scope>
    <source>
        <strain evidence="2 3">DNF00666</strain>
    </source>
</reference>
<dbReference type="PROSITE" id="PS51257">
    <property type="entry name" value="PROKAR_LIPOPROTEIN"/>
    <property type="match status" value="1"/>
</dbReference>
<proteinExistence type="predicted"/>
<evidence type="ECO:0000313" key="3">
    <source>
        <dbReference type="Proteomes" id="UP000029578"/>
    </source>
</evidence>
<comment type="caution">
    <text evidence="2">The sequence shown here is derived from an EMBL/GenBank/DDBJ whole genome shotgun (WGS) entry which is preliminary data.</text>
</comment>
<feature type="domain" description="BACON" evidence="1">
    <location>
        <begin position="103"/>
        <end position="140"/>
    </location>
</feature>
<name>A0A096C7Q7_9BACT</name>
<dbReference type="InterPro" id="IPR024361">
    <property type="entry name" value="BACON"/>
</dbReference>
<dbReference type="Proteomes" id="UP000029578">
    <property type="component" value="Unassembled WGS sequence"/>
</dbReference>
<organism evidence="2 3">
    <name type="scientific">Prevotella melaninogenica DNF00666</name>
    <dbReference type="NCBI Taxonomy" id="1401073"/>
    <lineage>
        <taxon>Bacteria</taxon>
        <taxon>Pseudomonadati</taxon>
        <taxon>Bacteroidota</taxon>
        <taxon>Bacteroidia</taxon>
        <taxon>Bacteroidales</taxon>
        <taxon>Prevotellaceae</taxon>
        <taxon>Prevotella</taxon>
    </lineage>
</organism>
<accession>A0A096C7Q7</accession>
<sequence>MNMEILRKGSFATLLLGLLTTLFSCSKNTIDDIHRTTFKWTTDYTGDPRNITVPAEGGTYKLVCANYQTLRFASMTVDNSSVKYGEEVISTGIVGRWSTAELTGNTLTITIKPNTTGKKRKVNFWLRADDAVDRVEITQEK</sequence>